<name>A0A1X2I7S6_9FUNG</name>
<protein>
    <recommendedName>
        <fullName evidence="1">CYK3 C-terminal Ig-like domain-containing protein</fullName>
    </recommendedName>
</protein>
<sequence length="338" mass="38709">MDLTNERTNSDDGGDEVTLIQNHAWCYVKVEGEYRFVDCWLASPFQPQNKHKAESTHWFLTKPSHMIYTHFPQEPSNQCLEPTIDVSTFFALPYVWASFFLHHIKMIRYNPDAMSLVDDDHVCHLTFRVDPGIACFAFVETDRFSNHSNQPTTITMRCLAQSRLIPDEKTGLLERVFKIKAILPPGHDGGWLKIYAGASSSATVNATTIVPANDSLPPLAVCFRLTASQQERCGNNRVRPFEFVHLHPCRHEFYIREPQCYFLYPLQTYNFLVRGGDDTHHKLAIKSPGGKLYKLMYYPQEHTYDGSVKISETGKWSLISLLHNAGGWYVVASWECRG</sequence>
<dbReference type="Pfam" id="PF24584">
    <property type="entry name" value="Ig_CYK3_C"/>
    <property type="match status" value="1"/>
</dbReference>
<feature type="domain" description="CYK3 C-terminal Ig-like" evidence="1">
    <location>
        <begin position="249"/>
        <end position="336"/>
    </location>
</feature>
<gene>
    <name evidence="2" type="ORF">BCR42DRAFT_333077</name>
</gene>
<evidence type="ECO:0000313" key="2">
    <source>
        <dbReference type="EMBL" id="ORZ11071.1"/>
    </source>
</evidence>
<dbReference type="STRING" id="90262.A0A1X2I7S6"/>
<accession>A0A1X2I7S6</accession>
<evidence type="ECO:0000259" key="1">
    <source>
        <dbReference type="Pfam" id="PF24584"/>
    </source>
</evidence>
<dbReference type="PANTHER" id="PTHR46333">
    <property type="entry name" value="CYTOKINESIS PROTEIN 3"/>
    <property type="match status" value="1"/>
</dbReference>
<comment type="caution">
    <text evidence="2">The sequence shown here is derived from an EMBL/GenBank/DDBJ whole genome shotgun (WGS) entry which is preliminary data.</text>
</comment>
<dbReference type="GO" id="GO:0110085">
    <property type="term" value="C:mitotic actomyosin contractile ring"/>
    <property type="evidence" value="ECO:0007669"/>
    <property type="project" value="TreeGrafter"/>
</dbReference>
<organism evidence="2 3">
    <name type="scientific">Absidia repens</name>
    <dbReference type="NCBI Taxonomy" id="90262"/>
    <lineage>
        <taxon>Eukaryota</taxon>
        <taxon>Fungi</taxon>
        <taxon>Fungi incertae sedis</taxon>
        <taxon>Mucoromycota</taxon>
        <taxon>Mucoromycotina</taxon>
        <taxon>Mucoromycetes</taxon>
        <taxon>Mucorales</taxon>
        <taxon>Cunninghamellaceae</taxon>
        <taxon>Absidia</taxon>
    </lineage>
</organism>
<dbReference type="AlphaFoldDB" id="A0A1X2I7S6"/>
<dbReference type="EMBL" id="MCGE01000022">
    <property type="protein sequence ID" value="ORZ11071.1"/>
    <property type="molecule type" value="Genomic_DNA"/>
</dbReference>
<proteinExistence type="predicted"/>
<dbReference type="GO" id="GO:0140278">
    <property type="term" value="P:mitotic division septum assembly"/>
    <property type="evidence" value="ECO:0007669"/>
    <property type="project" value="TreeGrafter"/>
</dbReference>
<keyword evidence="3" id="KW-1185">Reference proteome</keyword>
<dbReference type="InterPro" id="IPR052557">
    <property type="entry name" value="CAP/Cytokinesis_protein"/>
</dbReference>
<dbReference type="OrthoDB" id="6129702at2759"/>
<dbReference type="PANTHER" id="PTHR46333:SF2">
    <property type="entry name" value="CYTOKINESIS PROTEIN 3"/>
    <property type="match status" value="1"/>
</dbReference>
<dbReference type="InterPro" id="IPR056409">
    <property type="entry name" value="Ig_CYK3_C"/>
</dbReference>
<reference evidence="2 3" key="1">
    <citation type="submission" date="2016-07" db="EMBL/GenBank/DDBJ databases">
        <title>Pervasive Adenine N6-methylation of Active Genes in Fungi.</title>
        <authorList>
            <consortium name="DOE Joint Genome Institute"/>
            <person name="Mondo S.J."/>
            <person name="Dannebaum R.O."/>
            <person name="Kuo R.C."/>
            <person name="Labutti K."/>
            <person name="Haridas S."/>
            <person name="Kuo A."/>
            <person name="Salamov A."/>
            <person name="Ahrendt S.R."/>
            <person name="Lipzen A."/>
            <person name="Sullivan W."/>
            <person name="Andreopoulos W.B."/>
            <person name="Clum A."/>
            <person name="Lindquist E."/>
            <person name="Daum C."/>
            <person name="Ramamoorthy G.K."/>
            <person name="Gryganskyi A."/>
            <person name="Culley D."/>
            <person name="Magnuson J.K."/>
            <person name="James T.Y."/>
            <person name="O'Malley M.A."/>
            <person name="Stajich J.E."/>
            <person name="Spatafora J.W."/>
            <person name="Visel A."/>
            <person name="Grigoriev I.V."/>
        </authorList>
    </citation>
    <scope>NUCLEOTIDE SEQUENCE [LARGE SCALE GENOMIC DNA]</scope>
    <source>
        <strain evidence="2 3">NRRL 1336</strain>
    </source>
</reference>
<evidence type="ECO:0000313" key="3">
    <source>
        <dbReference type="Proteomes" id="UP000193560"/>
    </source>
</evidence>
<dbReference type="Proteomes" id="UP000193560">
    <property type="component" value="Unassembled WGS sequence"/>
</dbReference>